<dbReference type="RefSeq" id="WP_201689551.1">
    <property type="nucleotide sequence ID" value="NZ_JAEQND010000006.1"/>
</dbReference>
<name>A0ABS1JNH3_9BURK</name>
<protein>
    <submittedName>
        <fullName evidence="2">Uncharacterized protein</fullName>
    </submittedName>
</protein>
<feature type="compositionally biased region" description="Basic and acidic residues" evidence="1">
    <location>
        <begin position="13"/>
        <end position="27"/>
    </location>
</feature>
<dbReference type="Proteomes" id="UP000622707">
    <property type="component" value="Unassembled WGS sequence"/>
</dbReference>
<keyword evidence="3" id="KW-1185">Reference proteome</keyword>
<evidence type="ECO:0000256" key="1">
    <source>
        <dbReference type="SAM" id="MobiDB-lite"/>
    </source>
</evidence>
<proteinExistence type="predicted"/>
<comment type="caution">
    <text evidence="2">The sequence shown here is derived from an EMBL/GenBank/DDBJ whole genome shotgun (WGS) entry which is preliminary data.</text>
</comment>
<evidence type="ECO:0000313" key="2">
    <source>
        <dbReference type="EMBL" id="MBL0425696.1"/>
    </source>
</evidence>
<gene>
    <name evidence="2" type="ORF">JI746_11310</name>
</gene>
<sequence length="59" mass="6059">MTTPRKPGSGRSSTDKSGDAATRRARDLQPPATGANRGSPAASVMKQFAKTKAESSGKP</sequence>
<organism evidence="2 3">
    <name type="scientific">Ramlibacter alkalitolerans</name>
    <dbReference type="NCBI Taxonomy" id="2039631"/>
    <lineage>
        <taxon>Bacteria</taxon>
        <taxon>Pseudomonadati</taxon>
        <taxon>Pseudomonadota</taxon>
        <taxon>Betaproteobacteria</taxon>
        <taxon>Burkholderiales</taxon>
        <taxon>Comamonadaceae</taxon>
        <taxon>Ramlibacter</taxon>
    </lineage>
</organism>
<dbReference type="EMBL" id="JAEQND010000006">
    <property type="protein sequence ID" value="MBL0425696.1"/>
    <property type="molecule type" value="Genomic_DNA"/>
</dbReference>
<accession>A0ABS1JNH3</accession>
<reference evidence="2 3" key="1">
    <citation type="journal article" date="2017" name="Int. J. Syst. Evol. Microbiol.">
        <title>Ramlibacter alkalitolerans sp. nov., alkali-tolerant bacterium isolated from soil of ginseng.</title>
        <authorList>
            <person name="Lee D.H."/>
            <person name="Cha C.J."/>
        </authorList>
    </citation>
    <scope>NUCLEOTIDE SEQUENCE [LARGE SCALE GENOMIC DNA]</scope>
    <source>
        <strain evidence="2 3">KACC 19305</strain>
    </source>
</reference>
<evidence type="ECO:0000313" key="3">
    <source>
        <dbReference type="Proteomes" id="UP000622707"/>
    </source>
</evidence>
<feature type="region of interest" description="Disordered" evidence="1">
    <location>
        <begin position="1"/>
        <end position="59"/>
    </location>
</feature>